<name>A0A644Y4T2_9ZZZZ</name>
<evidence type="ECO:0000256" key="10">
    <source>
        <dbReference type="ARBA" id="ARBA00047445"/>
    </source>
</evidence>
<dbReference type="CDD" id="cd01572">
    <property type="entry name" value="QPRTase"/>
    <property type="match status" value="1"/>
</dbReference>
<evidence type="ECO:0000256" key="3">
    <source>
        <dbReference type="ARBA" id="ARBA00009400"/>
    </source>
</evidence>
<gene>
    <name evidence="14" type="primary">nadC_20</name>
    <name evidence="14" type="ORF">SDC9_70040</name>
</gene>
<feature type="domain" description="Quinolinate phosphoribosyl transferase C-terminal" evidence="12">
    <location>
        <begin position="107"/>
        <end position="272"/>
    </location>
</feature>
<evidence type="ECO:0000256" key="9">
    <source>
        <dbReference type="ARBA" id="ARBA00033102"/>
    </source>
</evidence>
<keyword evidence="8 14" id="KW-0808">Transferase</keyword>
<protein>
    <recommendedName>
        <fullName evidence="11">Probable nicotinate-nucleotide pyrophosphorylase [carboxylating]</fullName>
        <ecNumber evidence="5">2.4.2.19</ecNumber>
    </recommendedName>
    <alternativeName>
        <fullName evidence="9">Quinolinate phosphoribosyltransferase [decarboxylating]</fullName>
    </alternativeName>
</protein>
<dbReference type="AlphaFoldDB" id="A0A644Y4T2"/>
<dbReference type="InterPro" id="IPR002638">
    <property type="entry name" value="Quinolinate_PRibosylTrfase_C"/>
</dbReference>
<feature type="domain" description="Quinolinate phosphoribosyl transferase N-terminal" evidence="13">
    <location>
        <begin position="20"/>
        <end position="105"/>
    </location>
</feature>
<dbReference type="Pfam" id="PF01729">
    <property type="entry name" value="QRPTase_C"/>
    <property type="match status" value="1"/>
</dbReference>
<evidence type="ECO:0000259" key="12">
    <source>
        <dbReference type="Pfam" id="PF01729"/>
    </source>
</evidence>
<dbReference type="FunFam" id="3.20.20.70:FF:000030">
    <property type="entry name" value="Nicotinate-nucleotide pyrophosphorylase, carboxylating"/>
    <property type="match status" value="1"/>
</dbReference>
<evidence type="ECO:0000259" key="13">
    <source>
        <dbReference type="Pfam" id="PF02749"/>
    </source>
</evidence>
<dbReference type="UniPathway" id="UPA00253">
    <property type="reaction ID" value="UER00331"/>
</dbReference>
<comment type="subunit">
    <text evidence="4">Hexamer formed by 3 homodimers.</text>
</comment>
<dbReference type="NCBIfam" id="TIGR00078">
    <property type="entry name" value="nadC"/>
    <property type="match status" value="1"/>
</dbReference>
<comment type="function">
    <text evidence="1">Involved in the catabolism of quinolinic acid (QA).</text>
</comment>
<evidence type="ECO:0000256" key="6">
    <source>
        <dbReference type="ARBA" id="ARBA00022642"/>
    </source>
</evidence>
<dbReference type="EC" id="2.4.2.19" evidence="5"/>
<dbReference type="GO" id="GO:0005737">
    <property type="term" value="C:cytoplasm"/>
    <property type="evidence" value="ECO:0007669"/>
    <property type="project" value="TreeGrafter"/>
</dbReference>
<dbReference type="InterPro" id="IPR004393">
    <property type="entry name" value="NadC"/>
</dbReference>
<dbReference type="Pfam" id="PF02749">
    <property type="entry name" value="QRPTase_N"/>
    <property type="match status" value="1"/>
</dbReference>
<dbReference type="GO" id="GO:0034213">
    <property type="term" value="P:quinolinate catabolic process"/>
    <property type="evidence" value="ECO:0007669"/>
    <property type="project" value="TreeGrafter"/>
</dbReference>
<dbReference type="InterPro" id="IPR037128">
    <property type="entry name" value="Quinolinate_PRibosylTase_N_sf"/>
</dbReference>
<dbReference type="Gene3D" id="3.90.1170.20">
    <property type="entry name" value="Quinolinate phosphoribosyl transferase, N-terminal domain"/>
    <property type="match status" value="1"/>
</dbReference>
<accession>A0A644Y4T2</accession>
<dbReference type="EMBL" id="VSSQ01004061">
    <property type="protein sequence ID" value="MPM23566.1"/>
    <property type="molecule type" value="Genomic_DNA"/>
</dbReference>
<evidence type="ECO:0000313" key="14">
    <source>
        <dbReference type="EMBL" id="MPM23566.1"/>
    </source>
</evidence>
<evidence type="ECO:0000256" key="1">
    <source>
        <dbReference type="ARBA" id="ARBA00003237"/>
    </source>
</evidence>
<dbReference type="InterPro" id="IPR027277">
    <property type="entry name" value="NadC/ModD"/>
</dbReference>
<dbReference type="InterPro" id="IPR022412">
    <property type="entry name" value="Quinolinate_PRibosylTrfase_N"/>
</dbReference>
<keyword evidence="6" id="KW-0662">Pyridine nucleotide biosynthesis</keyword>
<proteinExistence type="inferred from homology"/>
<comment type="catalytic activity">
    <reaction evidence="10">
        <text>nicotinate beta-D-ribonucleotide + CO2 + diphosphate = quinolinate + 5-phospho-alpha-D-ribose 1-diphosphate + 2 H(+)</text>
        <dbReference type="Rhea" id="RHEA:12733"/>
        <dbReference type="ChEBI" id="CHEBI:15378"/>
        <dbReference type="ChEBI" id="CHEBI:16526"/>
        <dbReference type="ChEBI" id="CHEBI:29959"/>
        <dbReference type="ChEBI" id="CHEBI:33019"/>
        <dbReference type="ChEBI" id="CHEBI:57502"/>
        <dbReference type="ChEBI" id="CHEBI:58017"/>
        <dbReference type="EC" id="2.4.2.19"/>
    </reaction>
</comment>
<dbReference type="FunFam" id="3.90.1170.20:FF:000001">
    <property type="entry name" value="Nicotinate-nucleotide diphosphorylase (Carboxylating)"/>
    <property type="match status" value="1"/>
</dbReference>
<evidence type="ECO:0000256" key="7">
    <source>
        <dbReference type="ARBA" id="ARBA00022676"/>
    </source>
</evidence>
<dbReference type="PIRSF" id="PIRSF006250">
    <property type="entry name" value="NadC_ModD"/>
    <property type="match status" value="1"/>
</dbReference>
<comment type="similarity">
    <text evidence="3">Belongs to the NadC/ModD family.</text>
</comment>
<evidence type="ECO:0000256" key="5">
    <source>
        <dbReference type="ARBA" id="ARBA00011944"/>
    </source>
</evidence>
<dbReference type="GO" id="GO:0004514">
    <property type="term" value="F:nicotinate-nucleotide diphosphorylase (carboxylating) activity"/>
    <property type="evidence" value="ECO:0007669"/>
    <property type="project" value="UniProtKB-EC"/>
</dbReference>
<sequence>MLSVHDFIKEALSEDVGTGDITTLSTIPASAAASGKFIAKEDGIICGLEVCRDVFLYVDPAVLFEINYDDGVQVNKGDVIAVVSGNARSLLTAERTALNILQHMSGIATRTRAAVEAVKGTKAKIVDTRKTTPCMRVLEKYAVKCGGGSNHRFNLADGVLIKDNHIVASGSITAAVENARKNAPHTLKIEVEVENFEMLDEALRVGADIIMLDNMSVEDMKKAVIIVGGRSITEASGNMGDKDLYEVASTGVDLISIGALTHSVRAMDISLKFKVK</sequence>
<evidence type="ECO:0000256" key="2">
    <source>
        <dbReference type="ARBA" id="ARBA00004893"/>
    </source>
</evidence>
<evidence type="ECO:0000256" key="11">
    <source>
        <dbReference type="ARBA" id="ARBA00069173"/>
    </source>
</evidence>
<dbReference type="GO" id="GO:0009435">
    <property type="term" value="P:NAD+ biosynthetic process"/>
    <property type="evidence" value="ECO:0007669"/>
    <property type="project" value="UniProtKB-UniPathway"/>
</dbReference>
<evidence type="ECO:0000256" key="8">
    <source>
        <dbReference type="ARBA" id="ARBA00022679"/>
    </source>
</evidence>
<dbReference type="SUPFAM" id="SSF54675">
    <property type="entry name" value="Nicotinate/Quinolinate PRTase N-terminal domain-like"/>
    <property type="match status" value="1"/>
</dbReference>
<dbReference type="InterPro" id="IPR013785">
    <property type="entry name" value="Aldolase_TIM"/>
</dbReference>
<dbReference type="PANTHER" id="PTHR32179">
    <property type="entry name" value="NICOTINATE-NUCLEOTIDE PYROPHOSPHORYLASE [CARBOXYLATING]"/>
    <property type="match status" value="1"/>
</dbReference>
<comment type="caution">
    <text evidence="14">The sequence shown here is derived from an EMBL/GenBank/DDBJ whole genome shotgun (WGS) entry which is preliminary data.</text>
</comment>
<evidence type="ECO:0000256" key="4">
    <source>
        <dbReference type="ARBA" id="ARBA00011218"/>
    </source>
</evidence>
<reference evidence="14" key="1">
    <citation type="submission" date="2019-08" db="EMBL/GenBank/DDBJ databases">
        <authorList>
            <person name="Kucharzyk K."/>
            <person name="Murdoch R.W."/>
            <person name="Higgins S."/>
            <person name="Loffler F."/>
        </authorList>
    </citation>
    <scope>NUCLEOTIDE SEQUENCE</scope>
</reference>
<dbReference type="PANTHER" id="PTHR32179:SF3">
    <property type="entry name" value="NICOTINATE-NUCLEOTIDE PYROPHOSPHORYLASE [CARBOXYLATING]"/>
    <property type="match status" value="1"/>
</dbReference>
<organism evidence="14">
    <name type="scientific">bioreactor metagenome</name>
    <dbReference type="NCBI Taxonomy" id="1076179"/>
    <lineage>
        <taxon>unclassified sequences</taxon>
        <taxon>metagenomes</taxon>
        <taxon>ecological metagenomes</taxon>
    </lineage>
</organism>
<keyword evidence="7 14" id="KW-0328">Glycosyltransferase</keyword>
<comment type="pathway">
    <text evidence="2">Cofactor biosynthesis; NAD(+) biosynthesis; nicotinate D-ribonucleotide from quinolinate: step 1/1.</text>
</comment>
<dbReference type="InterPro" id="IPR036068">
    <property type="entry name" value="Nicotinate_pribotase-like_C"/>
</dbReference>
<dbReference type="Gene3D" id="3.20.20.70">
    <property type="entry name" value="Aldolase class I"/>
    <property type="match status" value="1"/>
</dbReference>
<dbReference type="SUPFAM" id="SSF51690">
    <property type="entry name" value="Nicotinate/Quinolinate PRTase C-terminal domain-like"/>
    <property type="match status" value="1"/>
</dbReference>